<evidence type="ECO:0000313" key="3">
    <source>
        <dbReference type="Proteomes" id="UP000799440"/>
    </source>
</evidence>
<accession>A0A6A6UWH7</accession>
<dbReference type="InterPro" id="IPR052895">
    <property type="entry name" value="HetReg/Transcr_Mod"/>
</dbReference>
<dbReference type="PANTHER" id="PTHR24148">
    <property type="entry name" value="ANKYRIN REPEAT DOMAIN-CONTAINING PROTEIN 39 HOMOLOG-RELATED"/>
    <property type="match status" value="1"/>
</dbReference>
<evidence type="ECO:0000259" key="1">
    <source>
        <dbReference type="Pfam" id="PF06985"/>
    </source>
</evidence>
<feature type="domain" description="Heterokaryon incompatibility" evidence="1">
    <location>
        <begin position="54"/>
        <end position="237"/>
    </location>
</feature>
<keyword evidence="3" id="KW-1185">Reference proteome</keyword>
<sequence length="695" mass="78255">MILGTRDEDGGNFQSSFRQIPPHLARDAIAAPRKEPQYRDRFRWDAKGRYAGNYVALSYSWGDPDDRVPISIDGHIIDVTKNLEAALRQFREFEMFKKGLWVWVDAVCLDQRKLPDSEAEKVVQLQRMSMIYQQAGNVVVWLGEADEDSEPAIDYLHTTSVNYRTEYLEAMDHSDPYTAYTHREYAHIALRTVKHTWSGMMRGGVAGLDNKDTYVEMMQLFRFFDRPYWRRLWIIQELAMGHSGMPIVCGNIITQWRYVRDAVFLLSSASDIIGELTARAMKHFGSGTIDDQTFLHVATIAQLESLGHRKQLPDVNTDLLPIHSRGPLHGDVGIKFGSLQGSALRLALRLCRESECYDARDRIYGMLAIPALPEFEIEVGYGPTRTAGDVYKDFVKACILQGHAPDVFSLLDGCGSATDGFTLPSWCPNFGRKPHERMGIIEGNWRACGFNNMLGWGLDPLPHFIQKDGNELLVCSGFVTDAIDGLGAMSSEDRRTTKPGPLFISDVVQPKLNPSWPEEEELEAWVWNTLIGETELGGEKCSRAFATLLSTLSLDEPTEDDPNHRLWDFINSSKDLLIGGRPLSSFFHGPSPDVNQYPTSPARQAMAARIKRRRLATTSRGHLALVPASTQPGDVVLVLLDHGNPVIARFIETGCPDGMWKIKGDAYVCMLMNGEAVKRDIYDPGRDWFEIFHFC</sequence>
<dbReference type="Proteomes" id="UP000799440">
    <property type="component" value="Unassembled WGS sequence"/>
</dbReference>
<reference evidence="2" key="1">
    <citation type="journal article" date="2020" name="Stud. Mycol.">
        <title>101 Dothideomycetes genomes: a test case for predicting lifestyles and emergence of pathogens.</title>
        <authorList>
            <person name="Haridas S."/>
            <person name="Albert R."/>
            <person name="Binder M."/>
            <person name="Bloem J."/>
            <person name="Labutti K."/>
            <person name="Salamov A."/>
            <person name="Andreopoulos B."/>
            <person name="Baker S."/>
            <person name="Barry K."/>
            <person name="Bills G."/>
            <person name="Bluhm B."/>
            <person name="Cannon C."/>
            <person name="Castanera R."/>
            <person name="Culley D."/>
            <person name="Daum C."/>
            <person name="Ezra D."/>
            <person name="Gonzalez J."/>
            <person name="Henrissat B."/>
            <person name="Kuo A."/>
            <person name="Liang C."/>
            <person name="Lipzen A."/>
            <person name="Lutzoni F."/>
            <person name="Magnuson J."/>
            <person name="Mondo S."/>
            <person name="Nolan M."/>
            <person name="Ohm R."/>
            <person name="Pangilinan J."/>
            <person name="Park H.-J."/>
            <person name="Ramirez L."/>
            <person name="Alfaro M."/>
            <person name="Sun H."/>
            <person name="Tritt A."/>
            <person name="Yoshinaga Y."/>
            <person name="Zwiers L.-H."/>
            <person name="Turgeon B."/>
            <person name="Goodwin S."/>
            <person name="Spatafora J."/>
            <person name="Crous P."/>
            <person name="Grigoriev I."/>
        </authorList>
    </citation>
    <scope>NUCLEOTIDE SEQUENCE</scope>
    <source>
        <strain evidence="2">CBS 119925</strain>
    </source>
</reference>
<dbReference type="PANTHER" id="PTHR24148:SF73">
    <property type="entry name" value="HET DOMAIN PROTEIN (AFU_ORTHOLOGUE AFUA_8G01020)"/>
    <property type="match status" value="1"/>
</dbReference>
<proteinExistence type="predicted"/>
<organism evidence="2 3">
    <name type="scientific">Sporormia fimetaria CBS 119925</name>
    <dbReference type="NCBI Taxonomy" id="1340428"/>
    <lineage>
        <taxon>Eukaryota</taxon>
        <taxon>Fungi</taxon>
        <taxon>Dikarya</taxon>
        <taxon>Ascomycota</taxon>
        <taxon>Pezizomycotina</taxon>
        <taxon>Dothideomycetes</taxon>
        <taxon>Pleosporomycetidae</taxon>
        <taxon>Pleosporales</taxon>
        <taxon>Sporormiaceae</taxon>
        <taxon>Sporormia</taxon>
    </lineage>
</organism>
<protein>
    <recommendedName>
        <fullName evidence="1">Heterokaryon incompatibility domain-containing protein</fullName>
    </recommendedName>
</protein>
<dbReference type="EMBL" id="MU006613">
    <property type="protein sequence ID" value="KAF2742203.1"/>
    <property type="molecule type" value="Genomic_DNA"/>
</dbReference>
<dbReference type="OrthoDB" id="265717at2759"/>
<gene>
    <name evidence="2" type="ORF">M011DRAFT_413057</name>
</gene>
<dbReference type="AlphaFoldDB" id="A0A6A6UWH7"/>
<name>A0A6A6UWH7_9PLEO</name>
<dbReference type="InterPro" id="IPR010730">
    <property type="entry name" value="HET"/>
</dbReference>
<evidence type="ECO:0000313" key="2">
    <source>
        <dbReference type="EMBL" id="KAF2742203.1"/>
    </source>
</evidence>
<dbReference type="Pfam" id="PF06985">
    <property type="entry name" value="HET"/>
    <property type="match status" value="1"/>
</dbReference>